<comment type="cofactor">
    <cofactor evidence="1">
        <name>Zn(2+)</name>
        <dbReference type="ChEBI" id="CHEBI:29105"/>
    </cofactor>
</comment>
<proteinExistence type="predicted"/>
<dbReference type="Proteomes" id="UP000095280">
    <property type="component" value="Unplaced"/>
</dbReference>
<feature type="compositionally biased region" description="Basic and acidic residues" evidence="2">
    <location>
        <begin position="613"/>
        <end position="622"/>
    </location>
</feature>
<feature type="compositionally biased region" description="Polar residues" evidence="2">
    <location>
        <begin position="929"/>
        <end position="942"/>
    </location>
</feature>
<feature type="region of interest" description="Disordered" evidence="2">
    <location>
        <begin position="1"/>
        <end position="24"/>
    </location>
</feature>
<feature type="region of interest" description="Disordered" evidence="2">
    <location>
        <begin position="737"/>
        <end position="784"/>
    </location>
</feature>
<reference evidence="4" key="1">
    <citation type="submission" date="2016-11" db="UniProtKB">
        <authorList>
            <consortium name="WormBaseParasite"/>
        </authorList>
    </citation>
    <scope>IDENTIFICATION</scope>
</reference>
<sequence>KNEKRIKDLEGWESDSTPDYKEYGSDDDYLNEALKDKVPSRCIAHRRSPSLKEPRALFSGAQDAGLQPAKWPIEMEVLPDRVLHVDCPPEAAGAVWQLGERGGLDLYRTSKLARLPTGCQKQFIKSEPVAVGLSASAKSGTRQSDDSLVFESRFESGNLRRAYRVARQAYRFTLVNFYKSASLYNEGLRPLMYSCRASEVARRRLEKMRLRHQVLQEQPAVTTPPPTARRKFYYSLTWQTRFEFPDDTVYFAPLLSYTYSTCWTTCSRCSRPGCVRLLQAAGPLPLLGWQRRSPALTIGTPEEPPKGGAKTAAAAVEKAGHPGDVPGVRDGQSDRMMERVLWGRKRADDEANKAAVNVAHMEADDGGGQGAEKGQIRINPDGQVGNYRCSLAGRDLNRELPSPLRDSFPAVCAIVDLVSACRPGGPVALYCDLHGHSRRQNVHVRLRPDKRSACSERVFRHDERECAGTNESSDSCKFRIAEEQGGHRAQSLGIRCAYTMEATFCALHLGGPGGFHFTAAPGTDGAQPVCDSTGVLILFDPTLRAAARAIRPSSMRPPTCLTSSRRDGSAADDPEECRTACRRIEFSGKRGRPSRECRGLGASGRRKKRRSRKELAAADAGRRRAASSLKEHTVTCASPLARATHSQQPTAYKWSPSAPGRPAKVSASKQANRLGACHHYGDKHQNDYRANSHKRGRIRKRLLENSLLFISPSHLDQLFKTATAAASAAVSVGTVPSRHRTLLQQQQQQQQQQPPQPPRNSSETLGAGRMRSSRAAAAAADGHKAGLHRLLEQSRPAQNDALGGRPILKINFPTSLILSRTSLTDQPLGPASALSRAVSLDESNSRIGGRRFKGSRGDGGLGRRCGPAGSRSAGPAWVLQASADSNSLTPASWHQTRVRMRHRFAGHRVGPPDRRHPRHLGPRARSEASVPNSVAQTATNNNGDDKLRSLVAATPDPALFCQQPRQPRRWQKLQQVASRLLSLRPFDQVTSPSQPQSSCCQTEWSREVPRRSSSNQRLSSSGTLKPVAPEVAADGPGIVNGRDHQDDHGVEGHTAEASSCSENRPSSHSSRSSTASARAKSVATAASGQEIAQTFSQPTVVAQQRQQATCAAARLRPEQRLLVPRLPVGGRAARRLSQFRATDAATSMTGQALEAIEF</sequence>
<dbReference type="PANTHER" id="PTHR12756:SF45">
    <property type="entry name" value="CYTOSOLIC CARBOXYPEPTIDASE NNA1"/>
    <property type="match status" value="1"/>
</dbReference>
<feature type="compositionally biased region" description="Low complexity" evidence="2">
    <location>
        <begin position="766"/>
        <end position="780"/>
    </location>
</feature>
<feature type="region of interest" description="Disordered" evidence="2">
    <location>
        <begin position="590"/>
        <end position="670"/>
    </location>
</feature>
<feature type="region of interest" description="Disordered" evidence="2">
    <location>
        <begin position="987"/>
        <end position="1081"/>
    </location>
</feature>
<dbReference type="InterPro" id="IPR050821">
    <property type="entry name" value="Cytosolic_carboxypeptidase"/>
</dbReference>
<name>A0A1I8JRW0_9PLAT</name>
<feature type="compositionally biased region" description="Low complexity" evidence="2">
    <location>
        <begin position="1011"/>
        <end position="1021"/>
    </location>
</feature>
<feature type="region of interest" description="Disordered" evidence="2">
    <location>
        <begin position="848"/>
        <end position="868"/>
    </location>
</feature>
<feature type="compositionally biased region" description="Basic and acidic residues" evidence="2">
    <location>
        <begin position="1"/>
        <end position="10"/>
    </location>
</feature>
<evidence type="ECO:0000256" key="2">
    <source>
        <dbReference type="SAM" id="MobiDB-lite"/>
    </source>
</evidence>
<organism evidence="3 4">
    <name type="scientific">Macrostomum lignano</name>
    <dbReference type="NCBI Taxonomy" id="282301"/>
    <lineage>
        <taxon>Eukaryota</taxon>
        <taxon>Metazoa</taxon>
        <taxon>Spiralia</taxon>
        <taxon>Lophotrochozoa</taxon>
        <taxon>Platyhelminthes</taxon>
        <taxon>Rhabditophora</taxon>
        <taxon>Macrostomorpha</taxon>
        <taxon>Macrostomida</taxon>
        <taxon>Macrostomidae</taxon>
        <taxon>Macrostomum</taxon>
    </lineage>
</organism>
<feature type="region of interest" description="Disordered" evidence="2">
    <location>
        <begin position="550"/>
        <end position="574"/>
    </location>
</feature>
<evidence type="ECO:0000313" key="3">
    <source>
        <dbReference type="Proteomes" id="UP000095280"/>
    </source>
</evidence>
<dbReference type="PANTHER" id="PTHR12756">
    <property type="entry name" value="CYTOSOLIC CARBOXYPEPTIDASE"/>
    <property type="match status" value="1"/>
</dbReference>
<feature type="region of interest" description="Disordered" evidence="2">
    <location>
        <begin position="907"/>
        <end position="946"/>
    </location>
</feature>
<feature type="compositionally biased region" description="Low complexity" evidence="2">
    <location>
        <begin position="1058"/>
        <end position="1081"/>
    </location>
</feature>
<feature type="compositionally biased region" description="Low complexity" evidence="2">
    <location>
        <begin position="744"/>
        <end position="753"/>
    </location>
</feature>
<dbReference type="SUPFAM" id="SSF53187">
    <property type="entry name" value="Zn-dependent exopeptidases"/>
    <property type="match status" value="1"/>
</dbReference>
<dbReference type="Gene3D" id="3.40.630.10">
    <property type="entry name" value="Zn peptidases"/>
    <property type="match status" value="1"/>
</dbReference>
<protein>
    <submittedName>
        <fullName evidence="4">Ig-like domain-containing protein</fullName>
    </submittedName>
</protein>
<keyword evidence="3" id="KW-1185">Reference proteome</keyword>
<dbReference type="AlphaFoldDB" id="A0A1I8JRW0"/>
<dbReference type="WBParaSite" id="snap_masked-unitig_38916-processed-gene-0.0-mRNA-1">
    <property type="protein sequence ID" value="snap_masked-unitig_38916-processed-gene-0.0-mRNA-1"/>
    <property type="gene ID" value="snap_masked-unitig_38916-processed-gene-0.0"/>
</dbReference>
<feature type="compositionally biased region" description="Basic and acidic residues" evidence="2">
    <location>
        <begin position="1041"/>
        <end position="1054"/>
    </location>
</feature>
<evidence type="ECO:0000256" key="1">
    <source>
        <dbReference type="ARBA" id="ARBA00001947"/>
    </source>
</evidence>
<accession>A0A1I8JRW0</accession>
<feature type="compositionally biased region" description="Low complexity" evidence="2">
    <location>
        <begin position="991"/>
        <end position="1001"/>
    </location>
</feature>
<evidence type="ECO:0000313" key="4">
    <source>
        <dbReference type="WBParaSite" id="snap_masked-unitig_38916-processed-gene-0.0-mRNA-1"/>
    </source>
</evidence>